<evidence type="ECO:0000256" key="1">
    <source>
        <dbReference type="SAM" id="MobiDB-lite"/>
    </source>
</evidence>
<dbReference type="AlphaFoldDB" id="A0A8J4XRS6"/>
<comment type="caution">
    <text evidence="2">The sequence shown here is derived from an EMBL/GenBank/DDBJ whole genome shotgun (WGS) entry which is preliminary data.</text>
</comment>
<accession>A0A8J4XRS6</accession>
<sequence length="109" mass="12165">MVHSYKVQDTAIAVSVWRRVPAPHYIPAGAFLYTPDRRPVLLQILQTCLNSRHPTSNTAKDNTRHSPLKATPWPHKLQYPSRDRWSSKPPVLPGPLSGVSAKPVLIPSV</sequence>
<reference evidence="2" key="1">
    <citation type="submission" date="2020-07" db="EMBL/GenBank/DDBJ databases">
        <title>The High-quality genome of the commercially important snow crab, Chionoecetes opilio.</title>
        <authorList>
            <person name="Jeong J.-H."/>
            <person name="Ryu S."/>
        </authorList>
    </citation>
    <scope>NUCLEOTIDE SEQUENCE</scope>
    <source>
        <strain evidence="2">MADBK_172401_WGS</strain>
        <tissue evidence="2">Digestive gland</tissue>
    </source>
</reference>
<keyword evidence="3" id="KW-1185">Reference proteome</keyword>
<gene>
    <name evidence="2" type="ORF">GWK47_019942</name>
</gene>
<proteinExistence type="predicted"/>
<feature type="region of interest" description="Disordered" evidence="1">
    <location>
        <begin position="52"/>
        <end position="109"/>
    </location>
</feature>
<protein>
    <submittedName>
        <fullName evidence="2">Uncharacterized protein</fullName>
    </submittedName>
</protein>
<evidence type="ECO:0000313" key="3">
    <source>
        <dbReference type="Proteomes" id="UP000770661"/>
    </source>
</evidence>
<dbReference type="EMBL" id="JACEEZ010023061">
    <property type="protein sequence ID" value="KAG0711759.1"/>
    <property type="molecule type" value="Genomic_DNA"/>
</dbReference>
<name>A0A8J4XRS6_CHIOP</name>
<organism evidence="2 3">
    <name type="scientific">Chionoecetes opilio</name>
    <name type="common">Atlantic snow crab</name>
    <name type="synonym">Cancer opilio</name>
    <dbReference type="NCBI Taxonomy" id="41210"/>
    <lineage>
        <taxon>Eukaryota</taxon>
        <taxon>Metazoa</taxon>
        <taxon>Ecdysozoa</taxon>
        <taxon>Arthropoda</taxon>
        <taxon>Crustacea</taxon>
        <taxon>Multicrustacea</taxon>
        <taxon>Malacostraca</taxon>
        <taxon>Eumalacostraca</taxon>
        <taxon>Eucarida</taxon>
        <taxon>Decapoda</taxon>
        <taxon>Pleocyemata</taxon>
        <taxon>Brachyura</taxon>
        <taxon>Eubrachyura</taxon>
        <taxon>Majoidea</taxon>
        <taxon>Majidae</taxon>
        <taxon>Chionoecetes</taxon>
    </lineage>
</organism>
<evidence type="ECO:0000313" key="2">
    <source>
        <dbReference type="EMBL" id="KAG0711759.1"/>
    </source>
</evidence>
<dbReference type="Proteomes" id="UP000770661">
    <property type="component" value="Unassembled WGS sequence"/>
</dbReference>